<sequence>MTDLSVTADAHPHHTVLWVRGKIMFDSQEPLGEALTVALTVPAPRIVVDLHEVAICDSSGLQLLIDAHRRAAAAGGWLRLSRPQGLVERVLKITNLDAILPVHRSVDAAVSDPGPPGSGALSDGTV</sequence>
<dbReference type="NCBIfam" id="TIGR00377">
    <property type="entry name" value="ant_ant_sig"/>
    <property type="match status" value="1"/>
</dbReference>
<accession>A0A8J4E2K9</accession>
<dbReference type="EMBL" id="BOPG01000049">
    <property type="protein sequence ID" value="GIJ59965.1"/>
    <property type="molecule type" value="Genomic_DNA"/>
</dbReference>
<comment type="caution">
    <text evidence="5">The sequence shown here is derived from an EMBL/GenBank/DDBJ whole genome shotgun (WGS) entry which is preliminary data.</text>
</comment>
<evidence type="ECO:0000256" key="3">
    <source>
        <dbReference type="SAM" id="MobiDB-lite"/>
    </source>
</evidence>
<organism evidence="5 6">
    <name type="scientific">Virgisporangium aurantiacum</name>
    <dbReference type="NCBI Taxonomy" id="175570"/>
    <lineage>
        <taxon>Bacteria</taxon>
        <taxon>Bacillati</taxon>
        <taxon>Actinomycetota</taxon>
        <taxon>Actinomycetes</taxon>
        <taxon>Micromonosporales</taxon>
        <taxon>Micromonosporaceae</taxon>
        <taxon>Virgisporangium</taxon>
    </lineage>
</organism>
<dbReference type="PANTHER" id="PTHR33495">
    <property type="entry name" value="ANTI-SIGMA FACTOR ANTAGONIST TM_1081-RELATED-RELATED"/>
    <property type="match status" value="1"/>
</dbReference>
<evidence type="ECO:0000313" key="5">
    <source>
        <dbReference type="EMBL" id="GIJ59965.1"/>
    </source>
</evidence>
<keyword evidence="6" id="KW-1185">Reference proteome</keyword>
<evidence type="ECO:0000256" key="1">
    <source>
        <dbReference type="ARBA" id="ARBA00009013"/>
    </source>
</evidence>
<dbReference type="CDD" id="cd07043">
    <property type="entry name" value="STAS_anti-anti-sigma_factors"/>
    <property type="match status" value="1"/>
</dbReference>
<dbReference type="Gene3D" id="3.30.750.24">
    <property type="entry name" value="STAS domain"/>
    <property type="match status" value="1"/>
</dbReference>
<comment type="similarity">
    <text evidence="1 2">Belongs to the anti-sigma-factor antagonist family.</text>
</comment>
<feature type="domain" description="STAS" evidence="4">
    <location>
        <begin position="4"/>
        <end position="113"/>
    </location>
</feature>
<dbReference type="InterPro" id="IPR036513">
    <property type="entry name" value="STAS_dom_sf"/>
</dbReference>
<evidence type="ECO:0000259" key="4">
    <source>
        <dbReference type="PROSITE" id="PS50801"/>
    </source>
</evidence>
<proteinExistence type="inferred from homology"/>
<dbReference type="InterPro" id="IPR003658">
    <property type="entry name" value="Anti-sigma_ant"/>
</dbReference>
<dbReference type="InterPro" id="IPR002645">
    <property type="entry name" value="STAS_dom"/>
</dbReference>
<gene>
    <name evidence="5" type="ORF">Vau01_074810</name>
</gene>
<dbReference type="Pfam" id="PF01740">
    <property type="entry name" value="STAS"/>
    <property type="match status" value="1"/>
</dbReference>
<dbReference type="Proteomes" id="UP000612585">
    <property type="component" value="Unassembled WGS sequence"/>
</dbReference>
<protein>
    <recommendedName>
        <fullName evidence="2">Anti-sigma factor antagonist</fullName>
    </recommendedName>
</protein>
<dbReference type="PANTHER" id="PTHR33495:SF2">
    <property type="entry name" value="ANTI-SIGMA FACTOR ANTAGONIST TM_1081-RELATED"/>
    <property type="match status" value="1"/>
</dbReference>
<evidence type="ECO:0000256" key="2">
    <source>
        <dbReference type="RuleBase" id="RU003749"/>
    </source>
</evidence>
<feature type="region of interest" description="Disordered" evidence="3">
    <location>
        <begin position="107"/>
        <end position="126"/>
    </location>
</feature>
<name>A0A8J4E2K9_9ACTN</name>
<dbReference type="AlphaFoldDB" id="A0A8J4E2K9"/>
<dbReference type="SUPFAM" id="SSF52091">
    <property type="entry name" value="SpoIIaa-like"/>
    <property type="match status" value="1"/>
</dbReference>
<dbReference type="PROSITE" id="PS50801">
    <property type="entry name" value="STAS"/>
    <property type="match status" value="1"/>
</dbReference>
<dbReference type="RefSeq" id="WP_204003507.1">
    <property type="nucleotide sequence ID" value="NZ_BOPG01000049.1"/>
</dbReference>
<evidence type="ECO:0000313" key="6">
    <source>
        <dbReference type="Proteomes" id="UP000612585"/>
    </source>
</evidence>
<dbReference type="GO" id="GO:0043856">
    <property type="term" value="F:anti-sigma factor antagonist activity"/>
    <property type="evidence" value="ECO:0007669"/>
    <property type="project" value="InterPro"/>
</dbReference>
<reference evidence="5" key="1">
    <citation type="submission" date="2021-01" db="EMBL/GenBank/DDBJ databases">
        <title>Whole genome shotgun sequence of Virgisporangium aurantiacum NBRC 16421.</title>
        <authorList>
            <person name="Komaki H."/>
            <person name="Tamura T."/>
        </authorList>
    </citation>
    <scope>NUCLEOTIDE SEQUENCE</scope>
    <source>
        <strain evidence="5">NBRC 16421</strain>
    </source>
</reference>